<feature type="transmembrane region" description="Helical" evidence="1">
    <location>
        <begin position="131"/>
        <end position="152"/>
    </location>
</feature>
<accession>A0ABW4Q821</accession>
<feature type="chain" id="PRO_5045890469" evidence="2">
    <location>
        <begin position="27"/>
        <end position="159"/>
    </location>
</feature>
<keyword evidence="1" id="KW-1133">Transmembrane helix</keyword>
<evidence type="ECO:0000313" key="5">
    <source>
        <dbReference type="Proteomes" id="UP001597307"/>
    </source>
</evidence>
<feature type="domain" description="Excalibur calcium-binding" evidence="3">
    <location>
        <begin position="30"/>
        <end position="66"/>
    </location>
</feature>
<proteinExistence type="predicted"/>
<keyword evidence="5" id="KW-1185">Reference proteome</keyword>
<dbReference type="EMBL" id="JBHUGA010000030">
    <property type="protein sequence ID" value="MFD1846817.1"/>
    <property type="molecule type" value="Genomic_DNA"/>
</dbReference>
<dbReference type="RefSeq" id="WP_343878305.1">
    <property type="nucleotide sequence ID" value="NZ_BAAAIJ010000013.1"/>
</dbReference>
<dbReference type="InterPro" id="IPR008613">
    <property type="entry name" value="Excalibur_Ca-bd_domain"/>
</dbReference>
<evidence type="ECO:0000259" key="3">
    <source>
        <dbReference type="SMART" id="SM00894"/>
    </source>
</evidence>
<dbReference type="SMART" id="SM00894">
    <property type="entry name" value="Excalibur"/>
    <property type="match status" value="1"/>
</dbReference>
<comment type="caution">
    <text evidence="4">The sequence shown here is derived from an EMBL/GenBank/DDBJ whole genome shotgun (WGS) entry which is preliminary data.</text>
</comment>
<gene>
    <name evidence="4" type="ORF">ACFSFX_09425</name>
</gene>
<keyword evidence="2" id="KW-0732">Signal</keyword>
<evidence type="ECO:0000256" key="2">
    <source>
        <dbReference type="SAM" id="SignalP"/>
    </source>
</evidence>
<protein>
    <submittedName>
        <fullName evidence="4">Excalibur calcium-binding domain-containing protein</fullName>
    </submittedName>
</protein>
<reference evidence="5" key="1">
    <citation type="journal article" date="2019" name="Int. J. Syst. Evol. Microbiol.">
        <title>The Global Catalogue of Microorganisms (GCM) 10K type strain sequencing project: providing services to taxonomists for standard genome sequencing and annotation.</title>
        <authorList>
            <consortium name="The Broad Institute Genomics Platform"/>
            <consortium name="The Broad Institute Genome Sequencing Center for Infectious Disease"/>
            <person name="Wu L."/>
            <person name="Ma J."/>
        </authorList>
    </citation>
    <scope>NUCLEOTIDE SEQUENCE [LARGE SCALE GENOMIC DNA]</scope>
    <source>
        <strain evidence="5">JCM 11496</strain>
    </source>
</reference>
<keyword evidence="1" id="KW-0812">Transmembrane</keyword>
<dbReference type="Pfam" id="PF05901">
    <property type="entry name" value="Excalibur"/>
    <property type="match status" value="1"/>
</dbReference>
<organism evidence="4 5">
    <name type="scientific">Arthrobacter flavus</name>
    <dbReference type="NCBI Taxonomy" id="95172"/>
    <lineage>
        <taxon>Bacteria</taxon>
        <taxon>Bacillati</taxon>
        <taxon>Actinomycetota</taxon>
        <taxon>Actinomycetes</taxon>
        <taxon>Micrococcales</taxon>
        <taxon>Micrococcaceae</taxon>
        <taxon>Arthrobacter</taxon>
    </lineage>
</organism>
<evidence type="ECO:0000256" key="1">
    <source>
        <dbReference type="SAM" id="Phobius"/>
    </source>
</evidence>
<evidence type="ECO:0000313" key="4">
    <source>
        <dbReference type="EMBL" id="MFD1846817.1"/>
    </source>
</evidence>
<keyword evidence="1" id="KW-0472">Membrane</keyword>
<dbReference type="Proteomes" id="UP001597307">
    <property type="component" value="Unassembled WGS sequence"/>
</dbReference>
<feature type="signal peptide" evidence="2">
    <location>
        <begin position="1"/>
        <end position="26"/>
    </location>
</feature>
<name>A0ABW4Q821_9MICC</name>
<sequence>MNKRTTGLAFAAAVGFTALSATPALAVALPFENCDAAAAVGVHNIPIDTPGYHPRLDRNNDGFGCDDDRSIVYDESIVAGIVAENAPPEEVAPPVEPPVVEAPPVVEPAQVAQMPVGGADTGVAQASGVDLGAIALGGGLVLALAVGGVYVVRRAATQA</sequence>